<gene>
    <name evidence="1" type="ORF">H9756_04425</name>
</gene>
<reference evidence="1" key="2">
    <citation type="submission" date="2021-04" db="EMBL/GenBank/DDBJ databases">
        <authorList>
            <person name="Gilroy R."/>
        </authorList>
    </citation>
    <scope>NUCLEOTIDE SEQUENCE</scope>
    <source>
        <strain evidence="1">CHK165-2605</strain>
    </source>
</reference>
<dbReference type="AlphaFoldDB" id="A0A9D2T2D3"/>
<dbReference type="Proteomes" id="UP000823895">
    <property type="component" value="Unassembled WGS sequence"/>
</dbReference>
<proteinExistence type="predicted"/>
<name>A0A9D2T2D3_9FIRM</name>
<organism evidence="1 2">
    <name type="scientific">Candidatus Mediterraneibacter gallistercoris</name>
    <dbReference type="NCBI Taxonomy" id="2838671"/>
    <lineage>
        <taxon>Bacteria</taxon>
        <taxon>Bacillati</taxon>
        <taxon>Bacillota</taxon>
        <taxon>Clostridia</taxon>
        <taxon>Lachnospirales</taxon>
        <taxon>Lachnospiraceae</taxon>
        <taxon>Mediterraneibacter</taxon>
    </lineage>
</organism>
<comment type="caution">
    <text evidence="1">The sequence shown here is derived from an EMBL/GenBank/DDBJ whole genome shotgun (WGS) entry which is preliminary data.</text>
</comment>
<accession>A0A9D2T2D3</accession>
<dbReference type="EMBL" id="DWWI01000094">
    <property type="protein sequence ID" value="HJC42916.1"/>
    <property type="molecule type" value="Genomic_DNA"/>
</dbReference>
<evidence type="ECO:0000313" key="2">
    <source>
        <dbReference type="Proteomes" id="UP000823895"/>
    </source>
</evidence>
<protein>
    <submittedName>
        <fullName evidence="1">Uncharacterized protein</fullName>
    </submittedName>
</protein>
<evidence type="ECO:0000313" key="1">
    <source>
        <dbReference type="EMBL" id="HJC42916.1"/>
    </source>
</evidence>
<reference evidence="1" key="1">
    <citation type="journal article" date="2021" name="PeerJ">
        <title>Extensive microbial diversity within the chicken gut microbiome revealed by metagenomics and culture.</title>
        <authorList>
            <person name="Gilroy R."/>
            <person name="Ravi A."/>
            <person name="Getino M."/>
            <person name="Pursley I."/>
            <person name="Horton D.L."/>
            <person name="Alikhan N.F."/>
            <person name="Baker D."/>
            <person name="Gharbi K."/>
            <person name="Hall N."/>
            <person name="Watson M."/>
            <person name="Adriaenssens E.M."/>
            <person name="Foster-Nyarko E."/>
            <person name="Jarju S."/>
            <person name="Secka A."/>
            <person name="Antonio M."/>
            <person name="Oren A."/>
            <person name="Chaudhuri R.R."/>
            <person name="La Ragione R."/>
            <person name="Hildebrand F."/>
            <person name="Pallen M.J."/>
        </authorList>
    </citation>
    <scope>NUCLEOTIDE SEQUENCE</scope>
    <source>
        <strain evidence="1">CHK165-2605</strain>
    </source>
</reference>
<sequence length="79" mass="9306">MENRNTTLQEIIQNLEDAGCDRETAERFITLEGTGDTQEQLKLLSIHRKRLLDRIHSEEKRIDCLDYLVYQIQKNMAAK</sequence>